<dbReference type="NCBIfam" id="TIGR00216">
    <property type="entry name" value="ispH_lytB"/>
    <property type="match status" value="1"/>
</dbReference>
<evidence type="ECO:0000256" key="5">
    <source>
        <dbReference type="ARBA" id="ARBA00023004"/>
    </source>
</evidence>
<organism evidence="9 10">
    <name type="scientific">Coraliomargarita sinensis</name>
    <dbReference type="NCBI Taxonomy" id="2174842"/>
    <lineage>
        <taxon>Bacteria</taxon>
        <taxon>Pseudomonadati</taxon>
        <taxon>Verrucomicrobiota</taxon>
        <taxon>Opitutia</taxon>
        <taxon>Puniceicoccales</taxon>
        <taxon>Coraliomargaritaceae</taxon>
        <taxon>Coraliomargarita</taxon>
    </lineage>
</organism>
<dbReference type="InterPro" id="IPR003451">
    <property type="entry name" value="LytB/IspH"/>
</dbReference>
<comment type="caution">
    <text evidence="9">The sequence shown here is derived from an EMBL/GenBank/DDBJ whole genome shotgun (WGS) entry which is preliminary data.</text>
</comment>
<comment type="cofactor">
    <cofactor evidence="1">
        <name>[4Fe-4S] cluster</name>
        <dbReference type="ChEBI" id="CHEBI:49883"/>
    </cofactor>
</comment>
<keyword evidence="4" id="KW-0560">Oxidoreductase</keyword>
<evidence type="ECO:0000256" key="2">
    <source>
        <dbReference type="ARBA" id="ARBA00022485"/>
    </source>
</evidence>
<dbReference type="Gene3D" id="3.40.50.11270">
    <property type="match status" value="1"/>
</dbReference>
<proteinExistence type="predicted"/>
<evidence type="ECO:0000313" key="9">
    <source>
        <dbReference type="EMBL" id="PXA05459.1"/>
    </source>
</evidence>
<dbReference type="PANTHER" id="PTHR31619">
    <property type="entry name" value="4-HYDROXY-3-METHYLBUT-2-ENYL DIPHOSPHATE REDUCTASE, CHLOROPLASTIC"/>
    <property type="match status" value="1"/>
</dbReference>
<keyword evidence="2" id="KW-0004">4Fe-4S</keyword>
<keyword evidence="3" id="KW-0479">Metal-binding</keyword>
<evidence type="ECO:0000313" key="10">
    <source>
        <dbReference type="Proteomes" id="UP000247099"/>
    </source>
</evidence>
<dbReference type="GO" id="GO:0019288">
    <property type="term" value="P:isopentenyl diphosphate biosynthetic process, methylerythritol 4-phosphate pathway"/>
    <property type="evidence" value="ECO:0007669"/>
    <property type="project" value="InterPro"/>
</dbReference>
<accession>A0A317ZNN8</accession>
<dbReference type="OrthoDB" id="9804077at2"/>
<dbReference type="AlphaFoldDB" id="A0A317ZNN8"/>
<dbReference type="CDD" id="cd13944">
    <property type="entry name" value="lytB_ispH"/>
    <property type="match status" value="1"/>
</dbReference>
<dbReference type="EMBL" id="QHJQ01000001">
    <property type="protein sequence ID" value="PXA05459.1"/>
    <property type="molecule type" value="Genomic_DNA"/>
</dbReference>
<evidence type="ECO:0000256" key="6">
    <source>
        <dbReference type="ARBA" id="ARBA00023014"/>
    </source>
</evidence>
<protein>
    <submittedName>
        <fullName evidence="9">4-hydroxy-3-methylbut-2-enyl diphosphate reductase</fullName>
    </submittedName>
</protein>
<dbReference type="Pfam" id="PF02401">
    <property type="entry name" value="LYTB"/>
    <property type="match status" value="1"/>
</dbReference>
<dbReference type="PANTHER" id="PTHR31619:SF5">
    <property type="entry name" value="4-HYDROXY-3-METHYLBUT-2-ENYL DIPHOSPHATE REDUCTASE, CHLOROPLASTIC"/>
    <property type="match status" value="1"/>
</dbReference>
<dbReference type="GO" id="GO:0051539">
    <property type="term" value="F:4 iron, 4 sulfur cluster binding"/>
    <property type="evidence" value="ECO:0007669"/>
    <property type="project" value="UniProtKB-KW"/>
</dbReference>
<sequence>MSQLRTDLIFDHQHRLLVDSPDGEATRLMGVDLPEEAFTEWLSDGDHLIRVAEMDGPVDGKGEFKALEDLLSANCEAELSSLLERIEPHVHELPYLGQGENEYIYRFRTARERNQSVYIDDQSEALYQSKLCAAIKAARRTKEKKSGEPAELDFGAVRYVIPSHFGFCLGVQNAIERAYETVAANPGKRVFMLSELIHNPYVNEDLLARGLRYLQTDKGLPLRADGSPANGADDPDALWNKVSGDDLVIIPAFGATNEDKARLVKRGVSIRENDATCMLVEKVWKAARRYAEEGFTVLIHGKSEHEETKATFSNASSYGPALMLRNLAHAEKLAAVLRTSGAERRELFENAFAGLYSRGFDPEVDLDRIAVVNQTTLLRNETLRIIDYLRGVIVEQYGEDHASEHIWSKGKGDTLCYATQVNQDALQKAVEMPVDIALVVGGKNSSNTFQLYRVCEERFGKRAHYIQSEKNILSHDRIRHYVFPYNLDKLPEKSEEERPFLSQAGAPPRILLTGGASCPDGIIQQVIHRINSFYPSDALRPVEEILEAFPPES</sequence>
<keyword evidence="10" id="KW-1185">Reference proteome</keyword>
<evidence type="ECO:0000256" key="8">
    <source>
        <dbReference type="ARBA" id="ARBA00046314"/>
    </source>
</evidence>
<dbReference type="FunCoup" id="A0A317ZNN8">
    <property type="interactions" value="409"/>
</dbReference>
<evidence type="ECO:0000256" key="1">
    <source>
        <dbReference type="ARBA" id="ARBA00001966"/>
    </source>
</evidence>
<keyword evidence="6" id="KW-0411">Iron-sulfur</keyword>
<keyword evidence="5" id="KW-0408">Iron</keyword>
<dbReference type="Proteomes" id="UP000247099">
    <property type="component" value="Unassembled WGS sequence"/>
</dbReference>
<comment type="pathway">
    <text evidence="7">Isoprenoid biosynthesis; isopentenyl diphosphate biosynthesis via DXP pathway; isopentenyl diphosphate from 1-deoxy-D-xylulose 5-phosphate: step 6/6.</text>
</comment>
<evidence type="ECO:0000256" key="4">
    <source>
        <dbReference type="ARBA" id="ARBA00023002"/>
    </source>
</evidence>
<dbReference type="GO" id="GO:0051745">
    <property type="term" value="F:4-hydroxy-3-methylbut-2-enyl diphosphate reductase activity"/>
    <property type="evidence" value="ECO:0007669"/>
    <property type="project" value="InterPro"/>
</dbReference>
<evidence type="ECO:0000256" key="3">
    <source>
        <dbReference type="ARBA" id="ARBA00022723"/>
    </source>
</evidence>
<comment type="pathway">
    <text evidence="8">Isoprenoid biosynthesis; dimethylallyl diphosphate biosynthesis; dimethylallyl diphosphate from (2E)-4-hydroxy-3-methylbutenyl diphosphate: step 1/1.</text>
</comment>
<evidence type="ECO:0000256" key="7">
    <source>
        <dbReference type="ARBA" id="ARBA00046313"/>
    </source>
</evidence>
<dbReference type="RefSeq" id="WP_110129538.1">
    <property type="nucleotide sequence ID" value="NZ_QHJQ01000001.1"/>
</dbReference>
<name>A0A317ZNN8_9BACT</name>
<dbReference type="GO" id="GO:0050992">
    <property type="term" value="P:dimethylallyl diphosphate biosynthetic process"/>
    <property type="evidence" value="ECO:0007669"/>
    <property type="project" value="InterPro"/>
</dbReference>
<dbReference type="Gene3D" id="3.40.1010.20">
    <property type="entry name" value="4-hydroxy-3-methylbut-2-enyl diphosphate reductase, catalytic domain"/>
    <property type="match status" value="2"/>
</dbReference>
<dbReference type="GO" id="GO:0046872">
    <property type="term" value="F:metal ion binding"/>
    <property type="evidence" value="ECO:0007669"/>
    <property type="project" value="UniProtKB-KW"/>
</dbReference>
<gene>
    <name evidence="9" type="primary">ispH</name>
    <name evidence="9" type="ORF">DDZ13_00905</name>
</gene>
<reference evidence="9 10" key="1">
    <citation type="submission" date="2018-05" db="EMBL/GenBank/DDBJ databases">
        <title>Coraliomargarita sinensis sp. nov., isolated from a marine solar saltern.</title>
        <authorList>
            <person name="Zhou L.Y."/>
        </authorList>
    </citation>
    <scope>NUCLEOTIDE SEQUENCE [LARGE SCALE GENOMIC DNA]</scope>
    <source>
        <strain evidence="9 10">WN38</strain>
    </source>
</reference>
<dbReference type="InParanoid" id="A0A317ZNN8"/>